<dbReference type="Gene3D" id="2.60.120.920">
    <property type="match status" value="1"/>
</dbReference>
<dbReference type="InterPro" id="IPR018957">
    <property type="entry name" value="Znf_C3HC4_RING-type"/>
</dbReference>
<dbReference type="SMART" id="SM00449">
    <property type="entry name" value="SPRY"/>
    <property type="match status" value="1"/>
</dbReference>
<dbReference type="SMART" id="SM00184">
    <property type="entry name" value="RING"/>
    <property type="match status" value="1"/>
</dbReference>
<keyword evidence="4" id="KW-0479">Metal-binding</keyword>
<dbReference type="InterPro" id="IPR006574">
    <property type="entry name" value="PRY"/>
</dbReference>
<proteinExistence type="inferred from homology"/>
<keyword evidence="5 7" id="KW-0863">Zinc-finger</keyword>
<evidence type="ECO:0000256" key="1">
    <source>
        <dbReference type="ARBA" id="ARBA00004496"/>
    </source>
</evidence>
<gene>
    <name evidence="11" type="primary">A33_0</name>
    <name evidence="11" type="ORF">TYRSAV_R07601</name>
</gene>
<dbReference type="InterPro" id="IPR003877">
    <property type="entry name" value="SPRY_dom"/>
</dbReference>
<evidence type="ECO:0000259" key="10">
    <source>
        <dbReference type="PROSITE" id="PS50188"/>
    </source>
</evidence>
<dbReference type="InterPro" id="IPR043136">
    <property type="entry name" value="B30.2/SPRY_sf"/>
</dbReference>
<reference evidence="11 12" key="1">
    <citation type="submission" date="2019-09" db="EMBL/GenBank/DDBJ databases">
        <title>Bird 10,000 Genomes (B10K) Project - Family phase.</title>
        <authorList>
            <person name="Zhang G."/>
        </authorList>
    </citation>
    <scope>NUCLEOTIDE SEQUENCE [LARGE SCALE GENOMIC DNA]</scope>
    <source>
        <strain evidence="11">B10K-DU-001-37</strain>
        <tissue evidence="11">Muscle</tissue>
    </source>
</reference>
<dbReference type="EMBL" id="VXAW01012738">
    <property type="protein sequence ID" value="NXM08805.1"/>
    <property type="molecule type" value="Genomic_DNA"/>
</dbReference>
<keyword evidence="8" id="KW-0175">Coiled coil</keyword>
<comment type="subcellular location">
    <subcellularLocation>
        <location evidence="1">Cytoplasm</location>
    </subcellularLocation>
</comment>
<protein>
    <submittedName>
        <fullName evidence="11">A33 protein</fullName>
    </submittedName>
</protein>
<dbReference type="InterPro" id="IPR001870">
    <property type="entry name" value="B30.2/SPRY"/>
</dbReference>
<dbReference type="InterPro" id="IPR013320">
    <property type="entry name" value="ConA-like_dom_sf"/>
</dbReference>
<dbReference type="InterPro" id="IPR001841">
    <property type="entry name" value="Znf_RING"/>
</dbReference>
<keyword evidence="6" id="KW-0862">Zinc</keyword>
<dbReference type="PROSITE" id="PS50089">
    <property type="entry name" value="ZF_RING_2"/>
    <property type="match status" value="1"/>
</dbReference>
<dbReference type="InterPro" id="IPR003879">
    <property type="entry name" value="Butyrophylin_SPRY"/>
</dbReference>
<keyword evidence="3" id="KW-0963">Cytoplasm</keyword>
<dbReference type="Pfam" id="PF00622">
    <property type="entry name" value="SPRY"/>
    <property type="match status" value="1"/>
</dbReference>
<dbReference type="GO" id="GO:0005737">
    <property type="term" value="C:cytoplasm"/>
    <property type="evidence" value="ECO:0007669"/>
    <property type="project" value="UniProtKB-SubCell"/>
</dbReference>
<dbReference type="SUPFAM" id="SSF49899">
    <property type="entry name" value="Concanavalin A-like lectins/glucanases"/>
    <property type="match status" value="1"/>
</dbReference>
<comment type="similarity">
    <text evidence="2">Belongs to the TRIM/RBCC family.</text>
</comment>
<dbReference type="Pfam" id="PF13765">
    <property type="entry name" value="PRY"/>
    <property type="match status" value="1"/>
</dbReference>
<sequence length="498" mass="55913">AGMAGRSQDRSLREELTCAICCELFSEPVMLDCMHHFCKGCIQGYWDSCSRVPSCPQCRREFPSRAFRTHYLLAGLVEKVRLCGSAQHQQKMQVSGLCQAGEQGTAPKLLLVSCSPSKKVMALSKTLKFPGLCRQSKLTDLPILCTYLCFSCWVHLLPLPSSQKVFGELNFKIRAEFARLHEILEEEERAVLADLGKKEEQALARLHGHVGRLEEGMAALQRDIEHVEQSLGKMEEVSLLELGFLSLCCASAGGRTRSLFVHLHELQTVSANSLCFSLQVESLDIRYAPGMKEADSLFRSLSLGNVLPVNAVVDVSAAPAPLTFDPESAHPNLIFSRDLTAVTERNRAQPVPSSPRRFRQCVNVLGSQAFDSGRHYWEVWVGSKTKWDLGVAAETVDRAAKVKLCPENGYWTLRLRNRTEYWATATPWVRLTPRQPLRKVGVFLDCEEGTVTFFDARDMSHLFTFHQVSAERYCPFFSTCFSDGRDNMEPMRLCHLAL</sequence>
<evidence type="ECO:0000256" key="8">
    <source>
        <dbReference type="SAM" id="Coils"/>
    </source>
</evidence>
<dbReference type="Pfam" id="PF00097">
    <property type="entry name" value="zf-C3HC4"/>
    <property type="match status" value="1"/>
</dbReference>
<feature type="non-terminal residue" evidence="11">
    <location>
        <position position="1"/>
    </location>
</feature>
<feature type="coiled-coil region" evidence="8">
    <location>
        <begin position="210"/>
        <end position="237"/>
    </location>
</feature>
<comment type="caution">
    <text evidence="11">The sequence shown here is derived from an EMBL/GenBank/DDBJ whole genome shotgun (WGS) entry which is preliminary data.</text>
</comment>
<dbReference type="InterPro" id="IPR013083">
    <property type="entry name" value="Znf_RING/FYVE/PHD"/>
</dbReference>
<evidence type="ECO:0000256" key="4">
    <source>
        <dbReference type="ARBA" id="ARBA00022723"/>
    </source>
</evidence>
<evidence type="ECO:0000256" key="2">
    <source>
        <dbReference type="ARBA" id="ARBA00008518"/>
    </source>
</evidence>
<keyword evidence="12" id="KW-1185">Reference proteome</keyword>
<evidence type="ECO:0000256" key="3">
    <source>
        <dbReference type="ARBA" id="ARBA00022490"/>
    </source>
</evidence>
<feature type="domain" description="RING-type" evidence="9">
    <location>
        <begin position="18"/>
        <end position="59"/>
    </location>
</feature>
<dbReference type="SMART" id="SM00589">
    <property type="entry name" value="PRY"/>
    <property type="match status" value="1"/>
</dbReference>
<dbReference type="InterPro" id="IPR017907">
    <property type="entry name" value="Znf_RING_CS"/>
</dbReference>
<evidence type="ECO:0000256" key="6">
    <source>
        <dbReference type="ARBA" id="ARBA00022833"/>
    </source>
</evidence>
<dbReference type="GO" id="GO:0008270">
    <property type="term" value="F:zinc ion binding"/>
    <property type="evidence" value="ECO:0007669"/>
    <property type="project" value="UniProtKB-KW"/>
</dbReference>
<dbReference type="AlphaFoldDB" id="A0A7L0Y022"/>
<dbReference type="Proteomes" id="UP000537779">
    <property type="component" value="Unassembled WGS sequence"/>
</dbReference>
<evidence type="ECO:0000313" key="12">
    <source>
        <dbReference type="Proteomes" id="UP000537779"/>
    </source>
</evidence>
<dbReference type="PRINTS" id="PR01407">
    <property type="entry name" value="BUTYPHLNCDUF"/>
</dbReference>
<dbReference type="SUPFAM" id="SSF57850">
    <property type="entry name" value="RING/U-box"/>
    <property type="match status" value="1"/>
</dbReference>
<evidence type="ECO:0000256" key="5">
    <source>
        <dbReference type="ARBA" id="ARBA00022771"/>
    </source>
</evidence>
<feature type="domain" description="B30.2/SPRY" evidence="10">
    <location>
        <begin position="302"/>
        <end position="498"/>
    </location>
</feature>
<evidence type="ECO:0000259" key="9">
    <source>
        <dbReference type="PROSITE" id="PS50089"/>
    </source>
</evidence>
<dbReference type="Gene3D" id="3.30.40.10">
    <property type="entry name" value="Zinc/RING finger domain, C3HC4 (zinc finger)"/>
    <property type="match status" value="1"/>
</dbReference>
<accession>A0A7L0Y022</accession>
<organism evidence="11 12">
    <name type="scientific">Tyrannus savana</name>
    <name type="common">Fork-tailed flycatcher</name>
    <name type="synonym">Muscivora tyrannus</name>
    <dbReference type="NCBI Taxonomy" id="137541"/>
    <lineage>
        <taxon>Eukaryota</taxon>
        <taxon>Metazoa</taxon>
        <taxon>Chordata</taxon>
        <taxon>Craniata</taxon>
        <taxon>Vertebrata</taxon>
        <taxon>Euteleostomi</taxon>
        <taxon>Archelosauria</taxon>
        <taxon>Archosauria</taxon>
        <taxon>Dinosauria</taxon>
        <taxon>Saurischia</taxon>
        <taxon>Theropoda</taxon>
        <taxon>Coelurosauria</taxon>
        <taxon>Aves</taxon>
        <taxon>Neognathae</taxon>
        <taxon>Neoaves</taxon>
        <taxon>Telluraves</taxon>
        <taxon>Australaves</taxon>
        <taxon>Passeriformes</taxon>
        <taxon>Tyrannidae</taxon>
        <taxon>Tyrannus</taxon>
    </lineage>
</organism>
<dbReference type="PANTHER" id="PTHR24103">
    <property type="entry name" value="E3 UBIQUITIN-PROTEIN LIGASE TRIM"/>
    <property type="match status" value="1"/>
</dbReference>
<feature type="non-terminal residue" evidence="11">
    <location>
        <position position="498"/>
    </location>
</feature>
<dbReference type="FunFam" id="2.60.120.920:FF:000004">
    <property type="entry name" value="Butyrophilin subfamily 1 member A1"/>
    <property type="match status" value="1"/>
</dbReference>
<name>A0A7L0Y022_TYRSA</name>
<dbReference type="PROSITE" id="PS50188">
    <property type="entry name" value="B302_SPRY"/>
    <property type="match status" value="1"/>
</dbReference>
<dbReference type="CDD" id="cd12905">
    <property type="entry name" value="SPRY_PRY_A33L"/>
    <property type="match status" value="1"/>
</dbReference>
<evidence type="ECO:0000256" key="7">
    <source>
        <dbReference type="PROSITE-ProRule" id="PRU00175"/>
    </source>
</evidence>
<dbReference type="InterPro" id="IPR050143">
    <property type="entry name" value="TRIM/RBCC"/>
</dbReference>
<evidence type="ECO:0000313" key="11">
    <source>
        <dbReference type="EMBL" id="NXM08805.1"/>
    </source>
</evidence>
<dbReference type="PROSITE" id="PS00518">
    <property type="entry name" value="ZF_RING_1"/>
    <property type="match status" value="1"/>
</dbReference>